<gene>
    <name evidence="6" type="ORF">ACFPK2_05160</name>
</gene>
<dbReference type="InterPro" id="IPR027477">
    <property type="entry name" value="Succ_DH/fumarate_Rdtase_cat_sf"/>
</dbReference>
<dbReference type="InterPro" id="IPR003953">
    <property type="entry name" value="FAD-dep_OxRdtase_2_FAD-bd"/>
</dbReference>
<dbReference type="Pfam" id="PF00890">
    <property type="entry name" value="FAD_binding_2"/>
    <property type="match status" value="1"/>
</dbReference>
<evidence type="ECO:0000313" key="6">
    <source>
        <dbReference type="EMBL" id="MFC5292379.1"/>
    </source>
</evidence>
<dbReference type="EMBL" id="JBHSLI010000001">
    <property type="protein sequence ID" value="MFC5292379.1"/>
    <property type="molecule type" value="Genomic_DNA"/>
</dbReference>
<dbReference type="Proteomes" id="UP001595976">
    <property type="component" value="Unassembled WGS sequence"/>
</dbReference>
<proteinExistence type="predicted"/>
<dbReference type="PANTHER" id="PTHR43400:SF10">
    <property type="entry name" value="3-OXOSTEROID 1-DEHYDROGENASE"/>
    <property type="match status" value="1"/>
</dbReference>
<dbReference type="PANTHER" id="PTHR43400">
    <property type="entry name" value="FUMARATE REDUCTASE"/>
    <property type="match status" value="1"/>
</dbReference>
<name>A0ABW0F2D8_9HYPH</name>
<evidence type="ECO:0000256" key="1">
    <source>
        <dbReference type="ARBA" id="ARBA00001974"/>
    </source>
</evidence>
<keyword evidence="4" id="KW-0560">Oxidoreductase</keyword>
<dbReference type="InterPro" id="IPR050315">
    <property type="entry name" value="FAD-oxidoreductase_2"/>
</dbReference>
<comment type="caution">
    <text evidence="6">The sequence shown here is derived from an EMBL/GenBank/DDBJ whole genome shotgun (WGS) entry which is preliminary data.</text>
</comment>
<dbReference type="SUPFAM" id="SSF56425">
    <property type="entry name" value="Succinate dehydrogenase/fumarate reductase flavoprotein, catalytic domain"/>
    <property type="match status" value="1"/>
</dbReference>
<dbReference type="PRINTS" id="PR00411">
    <property type="entry name" value="PNDRDTASEI"/>
</dbReference>
<evidence type="ECO:0000259" key="5">
    <source>
        <dbReference type="Pfam" id="PF00890"/>
    </source>
</evidence>
<evidence type="ECO:0000256" key="4">
    <source>
        <dbReference type="ARBA" id="ARBA00023002"/>
    </source>
</evidence>
<keyword evidence="7" id="KW-1185">Reference proteome</keyword>
<evidence type="ECO:0000256" key="2">
    <source>
        <dbReference type="ARBA" id="ARBA00022630"/>
    </source>
</evidence>
<organism evidence="6 7">
    <name type="scientific">Bosea minatitlanensis</name>
    <dbReference type="NCBI Taxonomy" id="128782"/>
    <lineage>
        <taxon>Bacteria</taxon>
        <taxon>Pseudomonadati</taxon>
        <taxon>Pseudomonadota</taxon>
        <taxon>Alphaproteobacteria</taxon>
        <taxon>Hyphomicrobiales</taxon>
        <taxon>Boseaceae</taxon>
        <taxon>Bosea</taxon>
    </lineage>
</organism>
<keyword evidence="3" id="KW-0274">FAD</keyword>
<protein>
    <submittedName>
        <fullName evidence="6">FAD-dependent oxidoreductase</fullName>
    </submittedName>
</protein>
<evidence type="ECO:0000313" key="7">
    <source>
        <dbReference type="Proteomes" id="UP001595976"/>
    </source>
</evidence>
<dbReference type="SUPFAM" id="SSF51905">
    <property type="entry name" value="FAD/NAD(P)-binding domain"/>
    <property type="match status" value="1"/>
</dbReference>
<accession>A0ABW0F2D8</accession>
<dbReference type="Gene3D" id="3.50.50.60">
    <property type="entry name" value="FAD/NAD(P)-binding domain"/>
    <property type="match status" value="2"/>
</dbReference>
<dbReference type="InterPro" id="IPR036188">
    <property type="entry name" value="FAD/NAD-bd_sf"/>
</dbReference>
<feature type="domain" description="FAD-dependent oxidoreductase 2 FAD-binding" evidence="5">
    <location>
        <begin position="16"/>
        <end position="556"/>
    </location>
</feature>
<sequence>MPAALKAEIAAEEVVDILVFGSGAGGLAASLFAAKRGMKVLLCEKSSLLGGTTATSGGVLWIPGNRQAKEAGIDDPIENARTYLRHELGNYYREDLAEAFLESAGPAIEDIEDGTSVAFDLIQSPDYHPDSPGGVDKGRSIMARRYDGTELGPDFELVRPPMDRLMVCGGMMVGPDEIPAFVRPFASMANFRRVVRRLARHGLDRLKYRRGAQVSNGNALVARLLHSLRMHKAEIWVDAPLKELIRTDNRVEGAIVERQGRAVRVRARLGVVLATGGFPQDPALRREFSASFPHDYSMAFEANTGDGQRAARAVGGAVDTELSSPCLWTPSSLLKERDGKSVPVIYGYLDRGRPGIIAVDPEGRRFVNESNSYHDIVAALFERRAALGAADDAPFHFICDAAFVRKNGLGAIRPWPWSPSLSPFVRNGYITTARTLPELARRIGIDPASLATTVERHNMFARTGKDTDFGKGSTSFNRVWGDPAAGPNPNLTPIVKAPFVALPILPATLGTAVGLKTNGDAQVLDASGGVIPGLFACGNELASPMRGFYPGGGITLGPAVVFAYRAVLKAVAEA</sequence>
<evidence type="ECO:0000256" key="3">
    <source>
        <dbReference type="ARBA" id="ARBA00022827"/>
    </source>
</evidence>
<comment type="cofactor">
    <cofactor evidence="1">
        <name>FAD</name>
        <dbReference type="ChEBI" id="CHEBI:57692"/>
    </cofactor>
</comment>
<dbReference type="RefSeq" id="WP_158446478.1">
    <property type="nucleotide sequence ID" value="NZ_JAOAOS010000001.1"/>
</dbReference>
<keyword evidence="2" id="KW-0285">Flavoprotein</keyword>
<reference evidence="7" key="1">
    <citation type="journal article" date="2019" name="Int. J. Syst. Evol. Microbiol.">
        <title>The Global Catalogue of Microorganisms (GCM) 10K type strain sequencing project: providing services to taxonomists for standard genome sequencing and annotation.</title>
        <authorList>
            <consortium name="The Broad Institute Genomics Platform"/>
            <consortium name="The Broad Institute Genome Sequencing Center for Infectious Disease"/>
            <person name="Wu L."/>
            <person name="Ma J."/>
        </authorList>
    </citation>
    <scope>NUCLEOTIDE SEQUENCE [LARGE SCALE GENOMIC DNA]</scope>
    <source>
        <strain evidence="7">CGMCC 1.15643</strain>
    </source>
</reference>